<reference evidence="3" key="1">
    <citation type="journal article" date="2019" name="Int. J. Syst. Evol. Microbiol.">
        <title>The Global Catalogue of Microorganisms (GCM) 10K type strain sequencing project: providing services to taxonomists for standard genome sequencing and annotation.</title>
        <authorList>
            <consortium name="The Broad Institute Genomics Platform"/>
            <consortium name="The Broad Institute Genome Sequencing Center for Infectious Disease"/>
            <person name="Wu L."/>
            <person name="Ma J."/>
        </authorList>
    </citation>
    <scope>NUCLEOTIDE SEQUENCE [LARGE SCALE GENOMIC DNA]</scope>
    <source>
        <strain evidence="3">JCM 13595</strain>
    </source>
</reference>
<dbReference type="Pfam" id="PF12650">
    <property type="entry name" value="DUF3784"/>
    <property type="match status" value="1"/>
</dbReference>
<keyword evidence="1" id="KW-0812">Transmembrane</keyword>
<evidence type="ECO:0000313" key="3">
    <source>
        <dbReference type="Proteomes" id="UP001501461"/>
    </source>
</evidence>
<dbReference type="Proteomes" id="UP001501461">
    <property type="component" value="Unassembled WGS sequence"/>
</dbReference>
<evidence type="ECO:0000313" key="2">
    <source>
        <dbReference type="EMBL" id="GAA2025033.1"/>
    </source>
</evidence>
<feature type="transmembrane region" description="Helical" evidence="1">
    <location>
        <begin position="21"/>
        <end position="38"/>
    </location>
</feature>
<name>A0ABP5FJ37_9MICC</name>
<organism evidence="2 3">
    <name type="scientific">Yaniella flava</name>
    <dbReference type="NCBI Taxonomy" id="287930"/>
    <lineage>
        <taxon>Bacteria</taxon>
        <taxon>Bacillati</taxon>
        <taxon>Actinomycetota</taxon>
        <taxon>Actinomycetes</taxon>
        <taxon>Micrococcales</taxon>
        <taxon>Micrococcaceae</taxon>
        <taxon>Yaniella</taxon>
    </lineage>
</organism>
<dbReference type="EMBL" id="BAAAMN010000003">
    <property type="protein sequence ID" value="GAA2025033.1"/>
    <property type="molecule type" value="Genomic_DNA"/>
</dbReference>
<keyword evidence="3" id="KW-1185">Reference proteome</keyword>
<dbReference type="InterPro" id="IPR017259">
    <property type="entry name" value="UCP037672"/>
</dbReference>
<feature type="transmembrane region" description="Helical" evidence="1">
    <location>
        <begin position="44"/>
        <end position="63"/>
    </location>
</feature>
<sequence length="77" mass="8226">MSPEEKAKYDIVSLSKFMGKVLFAISGSLLLLLLGQIVSSAGLAIASTILVVAISLFAVIYIITGNRFKIDKTTTHP</sequence>
<proteinExistence type="predicted"/>
<protein>
    <submittedName>
        <fullName evidence="2">Uncharacterized protein</fullName>
    </submittedName>
</protein>
<accession>A0ABP5FJ37</accession>
<keyword evidence="1" id="KW-1133">Transmembrane helix</keyword>
<comment type="caution">
    <text evidence="2">The sequence shown here is derived from an EMBL/GenBank/DDBJ whole genome shotgun (WGS) entry which is preliminary data.</text>
</comment>
<keyword evidence="1" id="KW-0472">Membrane</keyword>
<gene>
    <name evidence="2" type="ORF">GCM10009720_00960</name>
</gene>
<evidence type="ECO:0000256" key="1">
    <source>
        <dbReference type="SAM" id="Phobius"/>
    </source>
</evidence>